<evidence type="ECO:0000259" key="9">
    <source>
        <dbReference type="SMART" id="SM00421"/>
    </source>
</evidence>
<evidence type="ECO:0000256" key="7">
    <source>
        <dbReference type="ARBA" id="ARBA00024701"/>
    </source>
</evidence>
<evidence type="ECO:0000313" key="11">
    <source>
        <dbReference type="Proteomes" id="UP000503540"/>
    </source>
</evidence>
<dbReference type="Proteomes" id="UP000503540">
    <property type="component" value="Chromosome"/>
</dbReference>
<evidence type="ECO:0000256" key="1">
    <source>
        <dbReference type="ARBA" id="ARBA00010641"/>
    </source>
</evidence>
<dbReference type="InterPro" id="IPR013249">
    <property type="entry name" value="RNA_pol_sigma70_r4_t2"/>
</dbReference>
<evidence type="ECO:0000256" key="5">
    <source>
        <dbReference type="ARBA" id="ARBA00023125"/>
    </source>
</evidence>
<dbReference type="Pfam" id="PF04542">
    <property type="entry name" value="Sigma70_r2"/>
    <property type="match status" value="1"/>
</dbReference>
<evidence type="ECO:0000256" key="3">
    <source>
        <dbReference type="ARBA" id="ARBA00023015"/>
    </source>
</evidence>
<dbReference type="GO" id="GO:0006352">
    <property type="term" value="P:DNA-templated transcription initiation"/>
    <property type="evidence" value="ECO:0007669"/>
    <property type="project" value="InterPro"/>
</dbReference>
<comment type="similarity">
    <text evidence="1">Belongs to the sigma-70 factor family. ECF subfamily.</text>
</comment>
<dbReference type="GO" id="GO:0016987">
    <property type="term" value="F:sigma factor activity"/>
    <property type="evidence" value="ECO:0007669"/>
    <property type="project" value="UniProtKB-KW"/>
</dbReference>
<evidence type="ECO:0000313" key="10">
    <source>
        <dbReference type="EMBL" id="QIS12909.1"/>
    </source>
</evidence>
<dbReference type="KEGG" id="nah:F5544_25275"/>
<evidence type="ECO:0000256" key="8">
    <source>
        <dbReference type="SAM" id="MobiDB-lite"/>
    </source>
</evidence>
<dbReference type="InterPro" id="IPR036388">
    <property type="entry name" value="WH-like_DNA-bd_sf"/>
</dbReference>
<dbReference type="InterPro" id="IPR016032">
    <property type="entry name" value="Sig_transdc_resp-reg_C-effctor"/>
</dbReference>
<keyword evidence="4" id="KW-0731">Sigma factor</keyword>
<dbReference type="SMART" id="SM00421">
    <property type="entry name" value="HTH_LUXR"/>
    <property type="match status" value="1"/>
</dbReference>
<keyword evidence="3" id="KW-0805">Transcription regulation</keyword>
<dbReference type="Pfam" id="PF08281">
    <property type="entry name" value="Sigma70_r4_2"/>
    <property type="match status" value="1"/>
</dbReference>
<dbReference type="InterPro" id="IPR007627">
    <property type="entry name" value="RNA_pol_sigma70_r2"/>
</dbReference>
<keyword evidence="5" id="KW-0238">DNA-binding</keyword>
<organism evidence="10 11">
    <name type="scientific">Nocardia arthritidis</name>
    <dbReference type="NCBI Taxonomy" id="228602"/>
    <lineage>
        <taxon>Bacteria</taxon>
        <taxon>Bacillati</taxon>
        <taxon>Actinomycetota</taxon>
        <taxon>Actinomycetes</taxon>
        <taxon>Mycobacteriales</taxon>
        <taxon>Nocardiaceae</taxon>
        <taxon>Nocardia</taxon>
    </lineage>
</organism>
<keyword evidence="6" id="KW-0804">Transcription</keyword>
<dbReference type="Gene3D" id="1.10.1740.10">
    <property type="match status" value="1"/>
</dbReference>
<comment type="function">
    <text evidence="7">Sigma factors are initiation factors that promote the attachment of RNA polymerase to specific initiation sites and are then released. Sigma-S contributes to the protection against external stress, thus playing a role in cellular fitness and survival.</text>
</comment>
<proteinExistence type="inferred from homology"/>
<dbReference type="AlphaFoldDB" id="A0A6G9YI29"/>
<dbReference type="EMBL" id="CP046172">
    <property type="protein sequence ID" value="QIS12909.1"/>
    <property type="molecule type" value="Genomic_DNA"/>
</dbReference>
<dbReference type="NCBIfam" id="TIGR02937">
    <property type="entry name" value="sigma70-ECF"/>
    <property type="match status" value="1"/>
</dbReference>
<dbReference type="RefSeq" id="WP_167475524.1">
    <property type="nucleotide sequence ID" value="NZ_CP046172.1"/>
</dbReference>
<dbReference type="InterPro" id="IPR039425">
    <property type="entry name" value="RNA_pol_sigma-70-like"/>
</dbReference>
<gene>
    <name evidence="10" type="ORF">F5544_25275</name>
</gene>
<protein>
    <recommendedName>
        <fullName evidence="2">RNA polymerase sigma factor SigS</fullName>
    </recommendedName>
</protein>
<dbReference type="PANTHER" id="PTHR43133">
    <property type="entry name" value="RNA POLYMERASE ECF-TYPE SIGMA FACTO"/>
    <property type="match status" value="1"/>
</dbReference>
<feature type="compositionally biased region" description="Basic and acidic residues" evidence="8">
    <location>
        <begin position="186"/>
        <end position="195"/>
    </location>
</feature>
<dbReference type="PANTHER" id="PTHR43133:SF8">
    <property type="entry name" value="RNA POLYMERASE SIGMA FACTOR HI_1459-RELATED"/>
    <property type="match status" value="1"/>
</dbReference>
<dbReference type="GO" id="GO:0003677">
    <property type="term" value="F:DNA binding"/>
    <property type="evidence" value="ECO:0007669"/>
    <property type="project" value="UniProtKB-KW"/>
</dbReference>
<reference evidence="10 11" key="1">
    <citation type="journal article" date="2019" name="ACS Chem. Biol.">
        <title>Identification and Mobilization of a Cryptic Antibiotic Biosynthesis Gene Locus from a Human-Pathogenic Nocardia Isolate.</title>
        <authorList>
            <person name="Herisse M."/>
            <person name="Ishida K."/>
            <person name="Porter J.L."/>
            <person name="Howden B."/>
            <person name="Hertweck C."/>
            <person name="Stinear T.P."/>
            <person name="Pidot S.J."/>
        </authorList>
    </citation>
    <scope>NUCLEOTIDE SEQUENCE [LARGE SCALE GENOMIC DNA]</scope>
    <source>
        <strain evidence="10 11">AUSMDU00012717</strain>
    </source>
</reference>
<accession>A0A6G9YI29</accession>
<dbReference type="SUPFAM" id="SSF88946">
    <property type="entry name" value="Sigma2 domain of RNA polymerase sigma factors"/>
    <property type="match status" value="1"/>
</dbReference>
<evidence type="ECO:0000256" key="4">
    <source>
        <dbReference type="ARBA" id="ARBA00023082"/>
    </source>
</evidence>
<dbReference type="InterPro" id="IPR013325">
    <property type="entry name" value="RNA_pol_sigma_r2"/>
</dbReference>
<feature type="region of interest" description="Disordered" evidence="8">
    <location>
        <begin position="186"/>
        <end position="209"/>
    </location>
</feature>
<evidence type="ECO:0000256" key="2">
    <source>
        <dbReference type="ARBA" id="ARBA00021245"/>
    </source>
</evidence>
<dbReference type="SUPFAM" id="SSF46894">
    <property type="entry name" value="C-terminal effector domain of the bipartite response regulators"/>
    <property type="match status" value="1"/>
</dbReference>
<sequence>MTDNRPPSEPDRYRDLFQDYSPAVYRYALRAFRGDTDMANEIVQQVFLAVWQQFDRDFRGTPDDRVLPLIMRMAHCRVKDVWRQDRRRPIPIGRYLDDAVPVFARGAEFGNPLDRVLTEQELARLWQILMRRLTESEYRIALLAWDLGLSDAEIARDLGRSLSTVYSHKSNARKKIQAIVNDETHRIEFDDDRSGEPPTEPGNGGEVSA</sequence>
<feature type="domain" description="HTH luxR-type" evidence="9">
    <location>
        <begin position="130"/>
        <end position="190"/>
    </location>
</feature>
<keyword evidence="11" id="KW-1185">Reference proteome</keyword>
<evidence type="ECO:0000256" key="6">
    <source>
        <dbReference type="ARBA" id="ARBA00023163"/>
    </source>
</evidence>
<dbReference type="InterPro" id="IPR014284">
    <property type="entry name" value="RNA_pol_sigma-70_dom"/>
</dbReference>
<dbReference type="Gene3D" id="1.10.10.10">
    <property type="entry name" value="Winged helix-like DNA-binding domain superfamily/Winged helix DNA-binding domain"/>
    <property type="match status" value="1"/>
</dbReference>
<dbReference type="InterPro" id="IPR000792">
    <property type="entry name" value="Tscrpt_reg_LuxR_C"/>
</dbReference>
<name>A0A6G9YI29_9NOCA</name>